<dbReference type="InterPro" id="IPR013783">
    <property type="entry name" value="Ig-like_fold"/>
</dbReference>
<dbReference type="AlphaFoldDB" id="A0A941DAC9"/>
<evidence type="ECO:0000313" key="5">
    <source>
        <dbReference type="Proteomes" id="UP000677016"/>
    </source>
</evidence>
<feature type="transmembrane region" description="Helical" evidence="2">
    <location>
        <begin position="162"/>
        <end position="182"/>
    </location>
</feature>
<keyword evidence="2" id="KW-1133">Transmembrane helix</keyword>
<protein>
    <recommendedName>
        <fullName evidence="3">Nbr1 FW domain-containing protein</fullName>
    </recommendedName>
</protein>
<keyword evidence="5" id="KW-1185">Reference proteome</keyword>
<gene>
    <name evidence="4" type="ORF">KC207_14315</name>
</gene>
<evidence type="ECO:0000256" key="1">
    <source>
        <dbReference type="SAM" id="MobiDB-lite"/>
    </source>
</evidence>
<feature type="compositionally biased region" description="Low complexity" evidence="1">
    <location>
        <begin position="123"/>
        <end position="139"/>
    </location>
</feature>
<proteinExistence type="predicted"/>
<dbReference type="Gene3D" id="2.60.40.10">
    <property type="entry name" value="Immunoglobulins"/>
    <property type="match status" value="1"/>
</dbReference>
<dbReference type="GO" id="GO:0005975">
    <property type="term" value="P:carbohydrate metabolic process"/>
    <property type="evidence" value="ECO:0007669"/>
    <property type="project" value="UniProtKB-ARBA"/>
</dbReference>
<feature type="compositionally biased region" description="Low complexity" evidence="1">
    <location>
        <begin position="106"/>
        <end position="116"/>
    </location>
</feature>
<feature type="compositionally biased region" description="Basic and acidic residues" evidence="1">
    <location>
        <begin position="89"/>
        <end position="105"/>
    </location>
</feature>
<feature type="domain" description="Nbr1 FW" evidence="3">
    <location>
        <begin position="235"/>
        <end position="325"/>
    </location>
</feature>
<keyword evidence="2" id="KW-0472">Membrane</keyword>
<organism evidence="4 5">
    <name type="scientific">Phycicoccus avicenniae</name>
    <dbReference type="NCBI Taxonomy" id="2828860"/>
    <lineage>
        <taxon>Bacteria</taxon>
        <taxon>Bacillati</taxon>
        <taxon>Actinomycetota</taxon>
        <taxon>Actinomycetes</taxon>
        <taxon>Micrococcales</taxon>
        <taxon>Intrasporangiaceae</taxon>
        <taxon>Phycicoccus</taxon>
    </lineage>
</organism>
<dbReference type="RefSeq" id="WP_211603997.1">
    <property type="nucleotide sequence ID" value="NZ_JAGSNF010000021.1"/>
</dbReference>
<feature type="region of interest" description="Disordered" evidence="1">
    <location>
        <begin position="86"/>
        <end position="160"/>
    </location>
</feature>
<accession>A0A941DAC9</accession>
<evidence type="ECO:0000256" key="2">
    <source>
        <dbReference type="SAM" id="Phobius"/>
    </source>
</evidence>
<dbReference type="Pfam" id="PF16158">
    <property type="entry name" value="N_BRCA1_IG"/>
    <property type="match status" value="1"/>
</dbReference>
<dbReference type="EMBL" id="JAGSNF010000021">
    <property type="protein sequence ID" value="MBR7744466.1"/>
    <property type="molecule type" value="Genomic_DNA"/>
</dbReference>
<dbReference type="Proteomes" id="UP000677016">
    <property type="component" value="Unassembled WGS sequence"/>
</dbReference>
<sequence length="342" mass="35522">MDAAGRRRRQEAIDGLAQHLCAMRTAAGTPSFRAMAARSGAISHTTLHEAVAGHRLPTWETTVEFVRALGADPGPVEPLWARARATLDQPDHRPPRPRPADERPAHPAAPGSTPPDAGGGASDPGDPVLPTDPEAPTTPDARDPGHDPATAPRRPRASARRWAATSAAAVAVLLVAVGATVWRGADSGERASATDAVPLLPQEHGRADCPVQQPAAPDAPPRHEGDLAVFVGDATLPDCSVVDAGSRVEKTWRLRNAGTRPWVGYHLTRLDPGGAGTCQTISAVPVAATRPGATVDVSTTVTVPAGDDFCMVRFKLTDAAGEVAFPGARPVTFQLVIEGDAA</sequence>
<comment type="caution">
    <text evidence="4">The sequence shown here is derived from an EMBL/GenBank/DDBJ whole genome shotgun (WGS) entry which is preliminary data.</text>
</comment>
<name>A0A941DAC9_9MICO</name>
<reference evidence="4" key="1">
    <citation type="submission" date="2021-04" db="EMBL/GenBank/DDBJ databases">
        <title>Phycicoccus avicenniae sp. nov., a novel endophytic actinomycetes isolated from branch of Avicennia mariana.</title>
        <authorList>
            <person name="Tuo L."/>
        </authorList>
    </citation>
    <scope>NUCLEOTIDE SEQUENCE</scope>
    <source>
        <strain evidence="4">BSK3Z-2</strain>
    </source>
</reference>
<keyword evidence="2" id="KW-0812">Transmembrane</keyword>
<evidence type="ECO:0000259" key="3">
    <source>
        <dbReference type="Pfam" id="PF16158"/>
    </source>
</evidence>
<evidence type="ECO:0000313" key="4">
    <source>
        <dbReference type="EMBL" id="MBR7744466.1"/>
    </source>
</evidence>
<dbReference type="InterPro" id="IPR032350">
    <property type="entry name" value="Nbr1_FW"/>
</dbReference>